<evidence type="ECO:0000313" key="1">
    <source>
        <dbReference type="EMBL" id="MFC3878008.1"/>
    </source>
</evidence>
<accession>A0ABV8AIX5</accession>
<protein>
    <recommendedName>
        <fullName evidence="3">Immunity protein 50 of polymorphic toxin system</fullName>
    </recommendedName>
</protein>
<dbReference type="RefSeq" id="WP_386101522.1">
    <property type="nucleotide sequence ID" value="NZ_JBHSAT010000022.1"/>
</dbReference>
<evidence type="ECO:0000313" key="2">
    <source>
        <dbReference type="Proteomes" id="UP001595812"/>
    </source>
</evidence>
<comment type="caution">
    <text evidence="1">The sequence shown here is derived from an EMBL/GenBank/DDBJ whole genome shotgun (WGS) entry which is preliminary data.</text>
</comment>
<proteinExistence type="predicted"/>
<keyword evidence="2" id="KW-1185">Reference proteome</keyword>
<name>A0ABV8AIX5_9FLAO</name>
<dbReference type="EMBL" id="JBHSAT010000022">
    <property type="protein sequence ID" value="MFC3878008.1"/>
    <property type="molecule type" value="Genomic_DNA"/>
</dbReference>
<evidence type="ECO:0008006" key="3">
    <source>
        <dbReference type="Google" id="ProtNLM"/>
    </source>
</evidence>
<sequence>MQIADIIGMSLTDVLVWSKIEVNGLDEAEVFIELDEKVTIRIPWNFDSDEIEQKPRKKSISIFKGMSEHKLHAIRNQKIIDFLMLEDSDSAGVIELENGFLLTETSMFFHGTGLAGLNYYENLQDFEKDNGIDYLRFRT</sequence>
<organism evidence="1 2">
    <name type="scientific">Winogradskyella maritima</name>
    <dbReference type="NCBI Taxonomy" id="1517766"/>
    <lineage>
        <taxon>Bacteria</taxon>
        <taxon>Pseudomonadati</taxon>
        <taxon>Bacteroidota</taxon>
        <taxon>Flavobacteriia</taxon>
        <taxon>Flavobacteriales</taxon>
        <taxon>Flavobacteriaceae</taxon>
        <taxon>Winogradskyella</taxon>
    </lineage>
</organism>
<gene>
    <name evidence="1" type="ORF">ACFOSX_12290</name>
</gene>
<reference evidence="2" key="1">
    <citation type="journal article" date="2019" name="Int. J. Syst. Evol. Microbiol.">
        <title>The Global Catalogue of Microorganisms (GCM) 10K type strain sequencing project: providing services to taxonomists for standard genome sequencing and annotation.</title>
        <authorList>
            <consortium name="The Broad Institute Genomics Platform"/>
            <consortium name="The Broad Institute Genome Sequencing Center for Infectious Disease"/>
            <person name="Wu L."/>
            <person name="Ma J."/>
        </authorList>
    </citation>
    <scope>NUCLEOTIDE SEQUENCE [LARGE SCALE GENOMIC DNA]</scope>
    <source>
        <strain evidence="2">CECT 8979</strain>
    </source>
</reference>
<dbReference type="Proteomes" id="UP001595812">
    <property type="component" value="Unassembled WGS sequence"/>
</dbReference>